<dbReference type="EMBL" id="KN832880">
    <property type="protein sequence ID" value="KIM98500.1"/>
    <property type="molecule type" value="Genomic_DNA"/>
</dbReference>
<dbReference type="InterPro" id="IPR036640">
    <property type="entry name" value="ABC1_TM_sf"/>
</dbReference>
<feature type="transmembrane region" description="Helical" evidence="11">
    <location>
        <begin position="162"/>
        <end position="186"/>
    </location>
</feature>
<evidence type="ECO:0000256" key="6">
    <source>
        <dbReference type="ARBA" id="ARBA00022741"/>
    </source>
</evidence>
<evidence type="ECO:0000256" key="3">
    <source>
        <dbReference type="ARBA" id="ARBA00022448"/>
    </source>
</evidence>
<dbReference type="CDD" id="cd03250">
    <property type="entry name" value="ABCC_MRP_domain1"/>
    <property type="match status" value="1"/>
</dbReference>
<feature type="transmembrane region" description="Helical" evidence="11">
    <location>
        <begin position="96"/>
        <end position="118"/>
    </location>
</feature>
<dbReference type="STRING" id="913774.A0A0C3GR30"/>
<accession>A0A0C3GR30</accession>
<dbReference type="Gene3D" id="3.40.50.300">
    <property type="entry name" value="P-loop containing nucleotide triphosphate hydrolases"/>
    <property type="match status" value="2"/>
</dbReference>
<gene>
    <name evidence="14" type="ORF">OIDMADRAFT_105086</name>
</gene>
<dbReference type="InterPro" id="IPR003593">
    <property type="entry name" value="AAA+_ATPase"/>
</dbReference>
<evidence type="ECO:0008006" key="16">
    <source>
        <dbReference type="Google" id="ProtNLM"/>
    </source>
</evidence>
<dbReference type="InterPro" id="IPR003439">
    <property type="entry name" value="ABC_transporter-like_ATP-bd"/>
</dbReference>
<dbReference type="CDD" id="cd18596">
    <property type="entry name" value="ABC_6TM_VMR1_D1_like"/>
    <property type="match status" value="1"/>
</dbReference>
<dbReference type="GO" id="GO:0016887">
    <property type="term" value="F:ATP hydrolysis activity"/>
    <property type="evidence" value="ECO:0007669"/>
    <property type="project" value="InterPro"/>
</dbReference>
<evidence type="ECO:0000256" key="5">
    <source>
        <dbReference type="ARBA" id="ARBA00022737"/>
    </source>
</evidence>
<dbReference type="PROSITE" id="PS50929">
    <property type="entry name" value="ABC_TM1F"/>
    <property type="match status" value="2"/>
</dbReference>
<keyword evidence="9 11" id="KW-0472">Membrane</keyword>
<dbReference type="FunFam" id="3.40.50.300:FF:000610">
    <property type="entry name" value="Multidrug resistance-associated ABC transporter"/>
    <property type="match status" value="1"/>
</dbReference>
<evidence type="ECO:0000313" key="14">
    <source>
        <dbReference type="EMBL" id="KIM98500.1"/>
    </source>
</evidence>
<dbReference type="InterPro" id="IPR017871">
    <property type="entry name" value="ABC_transporter-like_CS"/>
</dbReference>
<dbReference type="OrthoDB" id="6500128at2759"/>
<sequence length="1511" mass="167409">MNCLISPFFFLEFPRTSKTRPQSRLSPLYSNNPNRDGILYEDEDGVASEDTIGQFSNTPQFIAIFIFALSALGLSIADAIFTVVREDFESVRSGVSLLGIFLLIPAWVLLLLQLFVTAREVEPVTRFKSAISKLQTCFLIITLALVTLHGDYGQSQNYTDRVFVTSVLTGAQVIAALGLMATIFCLKRRPAVFRPDHKAVDRQMTDSLWARYSFQWCQDTLKAAGKEKFENSDMPAMDHVVRSENATANFKRIVFKEDNLPLWAHIFWKFRYQFLFQWTAILFSNFFDVAPAFATLQLLRYLENRDDMDAIDPKAWKYVAGIVVATVSSRLVDSRIFWASTAGVKSQQDIVNMFAVDCDAIAIFGAQNSQYINCAGQVIIIVVFLLILVGWQSLCAGMLGILILFPINKTLAERYGKKQKTLMKLRDQRAAVTTEALQGIRQIKFSAIETHWAEKLEQIREEELSMLWKTRITNLYMAVASEFTPIVLTALSLSTYSYINGNLLPSVAFTAITLFMFLEGLVSHIPLLLVTAINAKVSCDRIENFLRSPEKVENTHPGDAISFHNVSVTFPYGPEEPTEDRFTLRDLNLDFPNNALSVISGPTGSGKSLLLAAILGEAEVLAGYIQAPRAPPLGQRYDSKATPADWIIPTAICFVSQTPWIENATIKNNILFGLPFDPVRYEKVLQACALSQDLSIFEDGDETEVGAQGITLSGGQKWRLTLARAFYSRAGIIIMDDVFSALDAHVGKYVFANALLGELARGRTRILVTHHVSLCLPRADYAVRFSANGLVEHAGLVDELRQTGTLNEILEAEDSAESEDANQDKVRQVAKVNGSAAIPSSDLATVAKSTPKKLVEDEKRETGRVKTSVYTGYLKTSGGWPFWSFLVLLYALAESFSVGRTYWVKVWSSAYGHVEAGLPRMVYQYQQTMQTQPFGQSLSSINSTSVPTSFSTEAKTRSLWFYLGIYCFISTISVFISISRLYCVYTGSLRASRKIFKDILHSVLRAPLRWLDTVPTGRILNRFTGDFTNLDSSLATNFYYFANVTWDLIGIMGAALFVSPLIIIFAVVLLAACGIFANRYIAAARTVKRLESTNKSPVISHFSSSLSGLSTIRAFSKSPDFTARMFSLIDDWAACSWHNSLFRNWLMIRIGLTASMFSATVGAFVICTPRIDASLAGFALSFAMNFGHAVNWGISVSTQTELDMNAAERIFEYRDLQTENQDGADVRASWPEEGKVEVKELEVGYAEGLPSILKGLTFTADINQRIGVVGRTGAGKSTLSLALFRFLQTRKGSITIDGVDISKIKLHDLRTRLAIIPQDPVLFSGTIRTNLDPSNQFSDLELRKALMSVHLIPSGTNTPFPESAAAESLASSSVTAIEQAGNTNIFLSLATPIASGGSNLSQGQKQLLCLARAILSRPKVLLLDEATSAVDMATDRLIQRSIREEFANTTLLVIAHRLSTVVDFDRILVMKDGVNVQFGSPKELLGIEGLFKEMVGHSGEKEELERMILEK</sequence>
<evidence type="ECO:0000256" key="7">
    <source>
        <dbReference type="ARBA" id="ARBA00022840"/>
    </source>
</evidence>
<feature type="transmembrane region" description="Helical" evidence="11">
    <location>
        <begin position="1173"/>
        <end position="1194"/>
    </location>
</feature>
<dbReference type="InterPro" id="IPR050173">
    <property type="entry name" value="ABC_transporter_C-like"/>
</dbReference>
<dbReference type="GO" id="GO:0005524">
    <property type="term" value="F:ATP binding"/>
    <property type="evidence" value="ECO:0007669"/>
    <property type="project" value="UniProtKB-KW"/>
</dbReference>
<feature type="domain" description="ABC transporter" evidence="12">
    <location>
        <begin position="1238"/>
        <end position="1497"/>
    </location>
</feature>
<feature type="transmembrane region" description="Helical" evidence="11">
    <location>
        <begin position="511"/>
        <end position="533"/>
    </location>
</feature>
<dbReference type="Pfam" id="PF00005">
    <property type="entry name" value="ABC_tran"/>
    <property type="match status" value="2"/>
</dbReference>
<dbReference type="PROSITE" id="PS50893">
    <property type="entry name" value="ABC_TRANSPORTER_2"/>
    <property type="match status" value="2"/>
</dbReference>
<keyword evidence="7" id="KW-0067">ATP-binding</keyword>
<dbReference type="GO" id="GO:0016020">
    <property type="term" value="C:membrane"/>
    <property type="evidence" value="ECO:0007669"/>
    <property type="project" value="UniProtKB-SubCell"/>
</dbReference>
<dbReference type="InterPro" id="IPR011527">
    <property type="entry name" value="ABC1_TM_dom"/>
</dbReference>
<dbReference type="Gene3D" id="1.20.1560.10">
    <property type="entry name" value="ABC transporter type 1, transmembrane domain"/>
    <property type="match status" value="2"/>
</dbReference>
<evidence type="ECO:0000259" key="12">
    <source>
        <dbReference type="PROSITE" id="PS50893"/>
    </source>
</evidence>
<dbReference type="PANTHER" id="PTHR24223:SF456">
    <property type="entry name" value="MULTIDRUG RESISTANCE-ASSOCIATED PROTEIN LETHAL(2)03659"/>
    <property type="match status" value="1"/>
</dbReference>
<keyword evidence="4 11" id="KW-0812">Transmembrane</keyword>
<keyword evidence="15" id="KW-1185">Reference proteome</keyword>
<feature type="transmembrane region" description="Helical" evidence="11">
    <location>
        <begin position="378"/>
        <end position="405"/>
    </location>
</feature>
<feature type="domain" description="ABC transporter" evidence="12">
    <location>
        <begin position="561"/>
        <end position="812"/>
    </location>
</feature>
<dbReference type="SUPFAM" id="SSF90123">
    <property type="entry name" value="ABC transporter transmembrane region"/>
    <property type="match status" value="2"/>
</dbReference>
<keyword evidence="3" id="KW-0813">Transport</keyword>
<feature type="transmembrane region" description="Helical" evidence="11">
    <location>
        <begin position="959"/>
        <end position="982"/>
    </location>
</feature>
<dbReference type="InterPro" id="IPR027417">
    <property type="entry name" value="P-loop_NTPase"/>
</dbReference>
<keyword evidence="5" id="KW-0677">Repeat</keyword>
<dbReference type="PROSITE" id="PS00211">
    <property type="entry name" value="ABC_TRANSPORTER_1"/>
    <property type="match status" value="1"/>
</dbReference>
<evidence type="ECO:0000256" key="8">
    <source>
        <dbReference type="ARBA" id="ARBA00022989"/>
    </source>
</evidence>
<organism evidence="14 15">
    <name type="scientific">Oidiodendron maius (strain Zn)</name>
    <dbReference type="NCBI Taxonomy" id="913774"/>
    <lineage>
        <taxon>Eukaryota</taxon>
        <taxon>Fungi</taxon>
        <taxon>Dikarya</taxon>
        <taxon>Ascomycota</taxon>
        <taxon>Pezizomycotina</taxon>
        <taxon>Leotiomycetes</taxon>
        <taxon>Leotiomycetes incertae sedis</taxon>
        <taxon>Myxotrichaceae</taxon>
        <taxon>Oidiodendron</taxon>
    </lineage>
</organism>
<dbReference type="InParanoid" id="A0A0C3GR30"/>
<reference evidence="14 15" key="1">
    <citation type="submission" date="2014-04" db="EMBL/GenBank/DDBJ databases">
        <authorList>
            <consortium name="DOE Joint Genome Institute"/>
            <person name="Kuo A."/>
            <person name="Martino E."/>
            <person name="Perotto S."/>
            <person name="Kohler A."/>
            <person name="Nagy L.G."/>
            <person name="Floudas D."/>
            <person name="Copeland A."/>
            <person name="Barry K.W."/>
            <person name="Cichocki N."/>
            <person name="Veneault-Fourrey C."/>
            <person name="LaButti K."/>
            <person name="Lindquist E.A."/>
            <person name="Lipzen A."/>
            <person name="Lundell T."/>
            <person name="Morin E."/>
            <person name="Murat C."/>
            <person name="Sun H."/>
            <person name="Tunlid A."/>
            <person name="Henrissat B."/>
            <person name="Grigoriev I.V."/>
            <person name="Hibbett D.S."/>
            <person name="Martin F."/>
            <person name="Nordberg H.P."/>
            <person name="Cantor M.N."/>
            <person name="Hua S.X."/>
        </authorList>
    </citation>
    <scope>NUCLEOTIDE SEQUENCE [LARGE SCALE GENOMIC DNA]</scope>
    <source>
        <strain evidence="14 15">Zn</strain>
    </source>
</reference>
<feature type="transmembrane region" description="Helical" evidence="11">
    <location>
        <begin position="130"/>
        <end position="150"/>
    </location>
</feature>
<dbReference type="FunFam" id="3.40.50.300:FF:000825">
    <property type="entry name" value="ABC bile acid transporter"/>
    <property type="match status" value="1"/>
</dbReference>
<dbReference type="Proteomes" id="UP000054321">
    <property type="component" value="Unassembled WGS sequence"/>
</dbReference>
<feature type="domain" description="ABC transmembrane type-1" evidence="13">
    <location>
        <begin position="349"/>
        <end position="534"/>
    </location>
</feature>
<evidence type="ECO:0000259" key="13">
    <source>
        <dbReference type="PROSITE" id="PS50929"/>
    </source>
</evidence>
<dbReference type="SMART" id="SM00382">
    <property type="entry name" value="AAA"/>
    <property type="match status" value="2"/>
</dbReference>
<feature type="transmembrane region" description="Helical" evidence="11">
    <location>
        <begin position="1048"/>
        <end position="1077"/>
    </location>
</feature>
<dbReference type="Pfam" id="PF00664">
    <property type="entry name" value="ABC_membrane"/>
    <property type="match status" value="2"/>
</dbReference>
<dbReference type="HOGENOM" id="CLU_000604_27_6_1"/>
<keyword evidence="10" id="KW-0325">Glycoprotein</keyword>
<dbReference type="SUPFAM" id="SSF52540">
    <property type="entry name" value="P-loop containing nucleoside triphosphate hydrolases"/>
    <property type="match status" value="2"/>
</dbReference>
<evidence type="ECO:0000256" key="4">
    <source>
        <dbReference type="ARBA" id="ARBA00022692"/>
    </source>
</evidence>
<feature type="transmembrane region" description="Helical" evidence="11">
    <location>
        <begin position="61"/>
        <end position="84"/>
    </location>
</feature>
<dbReference type="PANTHER" id="PTHR24223">
    <property type="entry name" value="ATP-BINDING CASSETTE SUB-FAMILY C"/>
    <property type="match status" value="1"/>
</dbReference>
<evidence type="ECO:0000256" key="9">
    <source>
        <dbReference type="ARBA" id="ARBA00023136"/>
    </source>
</evidence>
<feature type="transmembrane region" description="Helical" evidence="11">
    <location>
        <begin position="1146"/>
        <end position="1166"/>
    </location>
</feature>
<comment type="subcellular location">
    <subcellularLocation>
        <location evidence="1">Membrane</location>
        <topology evidence="1">Multi-pass membrane protein</topology>
    </subcellularLocation>
</comment>
<keyword evidence="6" id="KW-0547">Nucleotide-binding</keyword>
<keyword evidence="8 11" id="KW-1133">Transmembrane helix</keyword>
<feature type="transmembrane region" description="Helical" evidence="11">
    <location>
        <begin position="275"/>
        <end position="298"/>
    </location>
</feature>
<evidence type="ECO:0000256" key="1">
    <source>
        <dbReference type="ARBA" id="ARBA00004141"/>
    </source>
</evidence>
<dbReference type="CDD" id="cd03244">
    <property type="entry name" value="ABCC_MRP_domain2"/>
    <property type="match status" value="1"/>
</dbReference>
<proteinExistence type="inferred from homology"/>
<evidence type="ECO:0000256" key="10">
    <source>
        <dbReference type="ARBA" id="ARBA00023180"/>
    </source>
</evidence>
<name>A0A0C3GR30_OIDMZ</name>
<dbReference type="CDD" id="cd18604">
    <property type="entry name" value="ABC_6TM_VMR1_D2_like"/>
    <property type="match status" value="1"/>
</dbReference>
<protein>
    <recommendedName>
        <fullName evidence="16">ABC transporter domain-containing protein</fullName>
    </recommendedName>
</protein>
<feature type="transmembrane region" description="Helical" evidence="11">
    <location>
        <begin position="475"/>
        <end position="499"/>
    </location>
</feature>
<feature type="domain" description="ABC transmembrane type-1" evidence="13">
    <location>
        <begin position="948"/>
        <end position="1202"/>
    </location>
</feature>
<reference evidence="15" key="2">
    <citation type="submission" date="2015-01" db="EMBL/GenBank/DDBJ databases">
        <title>Evolutionary Origins and Diversification of the Mycorrhizal Mutualists.</title>
        <authorList>
            <consortium name="DOE Joint Genome Institute"/>
            <consortium name="Mycorrhizal Genomics Consortium"/>
            <person name="Kohler A."/>
            <person name="Kuo A."/>
            <person name="Nagy L.G."/>
            <person name="Floudas D."/>
            <person name="Copeland A."/>
            <person name="Barry K.W."/>
            <person name="Cichocki N."/>
            <person name="Veneault-Fourrey C."/>
            <person name="LaButti K."/>
            <person name="Lindquist E.A."/>
            <person name="Lipzen A."/>
            <person name="Lundell T."/>
            <person name="Morin E."/>
            <person name="Murat C."/>
            <person name="Riley R."/>
            <person name="Ohm R."/>
            <person name="Sun H."/>
            <person name="Tunlid A."/>
            <person name="Henrissat B."/>
            <person name="Grigoriev I.V."/>
            <person name="Hibbett D.S."/>
            <person name="Martin F."/>
        </authorList>
    </citation>
    <scope>NUCLEOTIDE SEQUENCE [LARGE SCALE GENOMIC DNA]</scope>
    <source>
        <strain evidence="15">Zn</strain>
    </source>
</reference>
<comment type="similarity">
    <text evidence="2">Belongs to the ABC transporter superfamily. ABCC family. Conjugate transporter (TC 3.A.1.208) subfamily.</text>
</comment>
<dbReference type="GO" id="GO:0140359">
    <property type="term" value="F:ABC-type transporter activity"/>
    <property type="evidence" value="ECO:0007669"/>
    <property type="project" value="InterPro"/>
</dbReference>
<evidence type="ECO:0000256" key="11">
    <source>
        <dbReference type="SAM" id="Phobius"/>
    </source>
</evidence>
<evidence type="ECO:0000313" key="15">
    <source>
        <dbReference type="Proteomes" id="UP000054321"/>
    </source>
</evidence>
<evidence type="ECO:0000256" key="2">
    <source>
        <dbReference type="ARBA" id="ARBA00009726"/>
    </source>
</evidence>